<accession>A0A1I7XI22</accession>
<dbReference type="Proteomes" id="UP000095283">
    <property type="component" value="Unplaced"/>
</dbReference>
<dbReference type="WBParaSite" id="Hba_17154">
    <property type="protein sequence ID" value="Hba_17154"/>
    <property type="gene ID" value="Hba_17154"/>
</dbReference>
<sequence length="226" mass="26130">MVYVVDPYAQLWKNFRTEEDEANLKKWCKMLHYMFFLLPYSLAQSNPICLQCALGGLKFTDQSQIDYSFDSNQHSSPLSMFGDNPKIFGSKLGKAIAHKIQELYSVEPRAPMIKTTSKPHQFSTIENRYSIPYVEPTFSQFIPSNPKSEFSNQETIMAPAVSLDGVYHNYRNQQIQPIMSKYQNHIPNRTFTIGHSLGYPELKDPRTSCPYCFGHKNSNNYETDRK</sequence>
<evidence type="ECO:0000313" key="2">
    <source>
        <dbReference type="WBParaSite" id="Hba_17154"/>
    </source>
</evidence>
<organism evidence="1 2">
    <name type="scientific">Heterorhabditis bacteriophora</name>
    <name type="common">Entomopathogenic nematode worm</name>
    <dbReference type="NCBI Taxonomy" id="37862"/>
    <lineage>
        <taxon>Eukaryota</taxon>
        <taxon>Metazoa</taxon>
        <taxon>Ecdysozoa</taxon>
        <taxon>Nematoda</taxon>
        <taxon>Chromadorea</taxon>
        <taxon>Rhabditida</taxon>
        <taxon>Rhabditina</taxon>
        <taxon>Rhabditomorpha</taxon>
        <taxon>Strongyloidea</taxon>
        <taxon>Heterorhabditidae</taxon>
        <taxon>Heterorhabditis</taxon>
    </lineage>
</organism>
<evidence type="ECO:0000313" key="1">
    <source>
        <dbReference type="Proteomes" id="UP000095283"/>
    </source>
</evidence>
<reference evidence="2" key="1">
    <citation type="submission" date="2016-11" db="UniProtKB">
        <authorList>
            <consortium name="WormBaseParasite"/>
        </authorList>
    </citation>
    <scope>IDENTIFICATION</scope>
</reference>
<dbReference type="AlphaFoldDB" id="A0A1I7XI22"/>
<protein>
    <submittedName>
        <fullName evidence="2">Uncharacterized protein</fullName>
    </submittedName>
</protein>
<proteinExistence type="predicted"/>
<keyword evidence="1" id="KW-1185">Reference proteome</keyword>
<name>A0A1I7XI22_HETBA</name>